<evidence type="ECO:0000256" key="1">
    <source>
        <dbReference type="ARBA" id="ARBA00022603"/>
    </source>
</evidence>
<keyword evidence="4" id="KW-1133">Transmembrane helix</keyword>
<dbReference type="InterPro" id="IPR029063">
    <property type="entry name" value="SAM-dependent_MTases_sf"/>
</dbReference>
<dbReference type="GO" id="GO:0008171">
    <property type="term" value="F:O-methyltransferase activity"/>
    <property type="evidence" value="ECO:0007669"/>
    <property type="project" value="InterPro"/>
</dbReference>
<gene>
    <name evidence="7" type="ORF">WN944_006373</name>
</gene>
<dbReference type="InterPro" id="IPR036388">
    <property type="entry name" value="WH-like_DNA-bd_sf"/>
</dbReference>
<dbReference type="InterPro" id="IPR012967">
    <property type="entry name" value="COMT_dimerisation"/>
</dbReference>
<keyword evidence="2" id="KW-0808">Transferase</keyword>
<comment type="caution">
    <text evidence="7">The sequence shown here is derived from an EMBL/GenBank/DDBJ whole genome shotgun (WGS) entry which is preliminary data.</text>
</comment>
<evidence type="ECO:0000256" key="2">
    <source>
        <dbReference type="ARBA" id="ARBA00022679"/>
    </source>
</evidence>
<dbReference type="SUPFAM" id="SSF46785">
    <property type="entry name" value="Winged helix' DNA-binding domain"/>
    <property type="match status" value="1"/>
</dbReference>
<keyword evidence="4" id="KW-0812">Transmembrane</keyword>
<dbReference type="Gene3D" id="3.40.50.150">
    <property type="entry name" value="Vaccinia Virus protein VP39"/>
    <property type="match status" value="1"/>
</dbReference>
<dbReference type="InterPro" id="IPR036390">
    <property type="entry name" value="WH_DNA-bd_sf"/>
</dbReference>
<evidence type="ECO:0000256" key="4">
    <source>
        <dbReference type="SAM" id="Phobius"/>
    </source>
</evidence>
<dbReference type="PROSITE" id="PS51683">
    <property type="entry name" value="SAM_OMT_II"/>
    <property type="match status" value="1"/>
</dbReference>
<dbReference type="PIRSF" id="PIRSF005739">
    <property type="entry name" value="O-mtase"/>
    <property type="match status" value="1"/>
</dbReference>
<name>A0AAP0QT64_9ROSI</name>
<dbReference type="Gene3D" id="1.10.10.10">
    <property type="entry name" value="Winged helix-like DNA-binding domain superfamily/Winged helix DNA-binding domain"/>
    <property type="match status" value="1"/>
</dbReference>
<dbReference type="EMBL" id="JBCGBO010000003">
    <property type="protein sequence ID" value="KAK9214381.1"/>
    <property type="molecule type" value="Genomic_DNA"/>
</dbReference>
<evidence type="ECO:0000313" key="8">
    <source>
        <dbReference type="Proteomes" id="UP001428341"/>
    </source>
</evidence>
<evidence type="ECO:0000259" key="6">
    <source>
        <dbReference type="Pfam" id="PF08100"/>
    </source>
</evidence>
<keyword evidence="8" id="KW-1185">Reference proteome</keyword>
<dbReference type="Proteomes" id="UP001428341">
    <property type="component" value="Unassembled WGS sequence"/>
</dbReference>
<evidence type="ECO:0000313" key="7">
    <source>
        <dbReference type="EMBL" id="KAK9214381.1"/>
    </source>
</evidence>
<keyword evidence="4" id="KW-0472">Membrane</keyword>
<sequence length="364" mass="40467">MSSCQDQLLKSSNDEQDFLLSMELVNSSIPQITMKAAIKLGVLEILAKASPSQLSSSEIASQLPTNNKEAPIVLDRILRLLACHSFLTCNLVTNKDGSVQRLYGLASASRFFVPNEDGVSLAPCLFLTQDKVFMETWNLFSDCVLMEGTVPFMKAHNGLPLFEYAAKDARLQNLFNQAMHNHTAIVMKKNLEIYKGFEELNQLVDVGGGLGTNMSLIVNTYPQIRGTNFDLPYVIKNAPFRPGVEHIGGDMFVKVPNGQAIFMKSILLNRSDEQCLKILKNCYDVLPKSGKVIIVESIVPESPEISSISRNISTLDIVVYNLFPEAKERTIEEIKALAMGAGFGFIKVICPAYCFWVIEFYKTM</sequence>
<dbReference type="AlphaFoldDB" id="A0AAP0QT64"/>
<dbReference type="InterPro" id="IPR001077">
    <property type="entry name" value="COMT_C"/>
</dbReference>
<evidence type="ECO:0000259" key="5">
    <source>
        <dbReference type="Pfam" id="PF00891"/>
    </source>
</evidence>
<accession>A0AAP0QT64</accession>
<proteinExistence type="predicted"/>
<dbReference type="GO" id="GO:0046983">
    <property type="term" value="F:protein dimerization activity"/>
    <property type="evidence" value="ECO:0007669"/>
    <property type="project" value="InterPro"/>
</dbReference>
<reference evidence="7 8" key="1">
    <citation type="submission" date="2024-05" db="EMBL/GenBank/DDBJ databases">
        <title>Haplotype-resolved chromosome-level genome assembly of Huyou (Citrus changshanensis).</title>
        <authorList>
            <person name="Miao C."/>
            <person name="Chen W."/>
            <person name="Wu Y."/>
            <person name="Wang L."/>
            <person name="Zhao S."/>
            <person name="Grierson D."/>
            <person name="Xu C."/>
            <person name="Chen K."/>
        </authorList>
    </citation>
    <scope>NUCLEOTIDE SEQUENCE [LARGE SCALE GENOMIC DNA]</scope>
    <source>
        <strain evidence="7">01-14</strain>
        <tissue evidence="7">Leaf</tissue>
    </source>
</reference>
<dbReference type="PANTHER" id="PTHR11746">
    <property type="entry name" value="O-METHYLTRANSFERASE"/>
    <property type="match status" value="1"/>
</dbReference>
<dbReference type="SUPFAM" id="SSF53335">
    <property type="entry name" value="S-adenosyl-L-methionine-dependent methyltransferases"/>
    <property type="match status" value="1"/>
</dbReference>
<keyword evidence="3" id="KW-0949">S-adenosyl-L-methionine</keyword>
<feature type="transmembrane region" description="Helical" evidence="4">
    <location>
        <begin position="336"/>
        <end position="358"/>
    </location>
</feature>
<dbReference type="FunFam" id="1.10.10.10:FF:000357">
    <property type="entry name" value="Caffeic acid 3-O-methyltransferase"/>
    <property type="match status" value="1"/>
</dbReference>
<dbReference type="GO" id="GO:0032259">
    <property type="term" value="P:methylation"/>
    <property type="evidence" value="ECO:0007669"/>
    <property type="project" value="UniProtKB-KW"/>
</dbReference>
<evidence type="ECO:0000256" key="3">
    <source>
        <dbReference type="ARBA" id="ARBA00022691"/>
    </source>
</evidence>
<organism evidence="7 8">
    <name type="scientific">Citrus x changshan-huyou</name>
    <dbReference type="NCBI Taxonomy" id="2935761"/>
    <lineage>
        <taxon>Eukaryota</taxon>
        <taxon>Viridiplantae</taxon>
        <taxon>Streptophyta</taxon>
        <taxon>Embryophyta</taxon>
        <taxon>Tracheophyta</taxon>
        <taxon>Spermatophyta</taxon>
        <taxon>Magnoliopsida</taxon>
        <taxon>eudicotyledons</taxon>
        <taxon>Gunneridae</taxon>
        <taxon>Pentapetalae</taxon>
        <taxon>rosids</taxon>
        <taxon>malvids</taxon>
        <taxon>Sapindales</taxon>
        <taxon>Rutaceae</taxon>
        <taxon>Aurantioideae</taxon>
        <taxon>Citrus</taxon>
    </lineage>
</organism>
<dbReference type="Pfam" id="PF08100">
    <property type="entry name" value="Dimerisation"/>
    <property type="match status" value="1"/>
</dbReference>
<feature type="domain" description="O-methyltransferase dimerisation" evidence="6">
    <location>
        <begin position="22"/>
        <end position="114"/>
    </location>
</feature>
<dbReference type="InterPro" id="IPR016461">
    <property type="entry name" value="COMT-like"/>
</dbReference>
<feature type="domain" description="O-methyltransferase C-terminal" evidence="5">
    <location>
        <begin position="137"/>
        <end position="343"/>
    </location>
</feature>
<keyword evidence="1" id="KW-0489">Methyltransferase</keyword>
<dbReference type="Pfam" id="PF00891">
    <property type="entry name" value="Methyltransf_2"/>
    <property type="match status" value="1"/>
</dbReference>
<protein>
    <submittedName>
        <fullName evidence="7">Uncharacterized protein</fullName>
    </submittedName>
</protein>